<dbReference type="AlphaFoldDB" id="A0A423PS47"/>
<dbReference type="PANTHER" id="PTHR34404">
    <property type="entry name" value="REGULATORY PROTEIN, FMDB FAMILY"/>
    <property type="match status" value="1"/>
</dbReference>
<name>A0A423PS47_9GAMM</name>
<dbReference type="OrthoDB" id="9813321at2"/>
<accession>A0A423PS47</accession>
<feature type="compositionally biased region" description="Basic and acidic residues" evidence="1">
    <location>
        <begin position="56"/>
        <end position="75"/>
    </location>
</feature>
<proteinExistence type="predicted"/>
<gene>
    <name evidence="3" type="ORF">SAHL_10180</name>
</gene>
<sequence length="134" mass="13889">MPIYEYVCRDCGHELERLQRLSDDPLTECPDCGEAALKRKVSAAGFRLAGGGWYETDFKSEGQRNLSGDKSDSAKSSETNGAGKKDGDGASAAKPKEGAGKAAPDKGSGKTDAAKPARESGDKSSRKSASGDSG</sequence>
<evidence type="ECO:0000313" key="3">
    <source>
        <dbReference type="EMBL" id="ROO28420.1"/>
    </source>
</evidence>
<comment type="caution">
    <text evidence="3">The sequence shown here is derived from an EMBL/GenBank/DDBJ whole genome shotgun (WGS) entry which is preliminary data.</text>
</comment>
<reference evidence="3 4" key="1">
    <citation type="submission" date="2013-10" db="EMBL/GenBank/DDBJ databases">
        <title>Salinisphaera halophila YIM 95161 Genome Sequencing.</title>
        <authorList>
            <person name="Lai Q."/>
            <person name="Li C."/>
            <person name="Shao Z."/>
        </authorList>
    </citation>
    <scope>NUCLEOTIDE SEQUENCE [LARGE SCALE GENOMIC DNA]</scope>
    <source>
        <strain evidence="3 4">YIM 95161</strain>
    </source>
</reference>
<feature type="region of interest" description="Disordered" evidence="1">
    <location>
        <begin position="53"/>
        <end position="134"/>
    </location>
</feature>
<organism evidence="3 4">
    <name type="scientific">Salinisphaera orenii YIM 95161</name>
    <dbReference type="NCBI Taxonomy" id="1051139"/>
    <lineage>
        <taxon>Bacteria</taxon>
        <taxon>Pseudomonadati</taxon>
        <taxon>Pseudomonadota</taxon>
        <taxon>Gammaproteobacteria</taxon>
        <taxon>Salinisphaerales</taxon>
        <taxon>Salinisphaeraceae</taxon>
        <taxon>Salinisphaera</taxon>
    </lineage>
</organism>
<dbReference type="RefSeq" id="WP_123591308.1">
    <property type="nucleotide sequence ID" value="NZ_AYKF01000087.1"/>
</dbReference>
<dbReference type="Proteomes" id="UP000285123">
    <property type="component" value="Unassembled WGS sequence"/>
</dbReference>
<dbReference type="InterPro" id="IPR013429">
    <property type="entry name" value="Regulatory_FmdB_Zinc_ribbon"/>
</dbReference>
<dbReference type="EMBL" id="AYKF01000087">
    <property type="protein sequence ID" value="ROO28420.1"/>
    <property type="molecule type" value="Genomic_DNA"/>
</dbReference>
<feature type="domain" description="Putative regulatory protein FmdB zinc ribbon" evidence="2">
    <location>
        <begin position="1"/>
        <end position="42"/>
    </location>
</feature>
<protein>
    <recommendedName>
        <fullName evidence="2">Putative regulatory protein FmdB zinc ribbon domain-containing protein</fullName>
    </recommendedName>
</protein>
<dbReference type="PANTHER" id="PTHR34404:SF2">
    <property type="entry name" value="CONSERVED SERINE RICH PROTEIN"/>
    <property type="match status" value="1"/>
</dbReference>
<evidence type="ECO:0000256" key="1">
    <source>
        <dbReference type="SAM" id="MobiDB-lite"/>
    </source>
</evidence>
<feature type="compositionally biased region" description="Basic and acidic residues" evidence="1">
    <location>
        <begin position="83"/>
        <end position="125"/>
    </location>
</feature>
<dbReference type="NCBIfam" id="TIGR02605">
    <property type="entry name" value="CxxC_CxxC_SSSS"/>
    <property type="match status" value="1"/>
</dbReference>
<dbReference type="Pfam" id="PF09723">
    <property type="entry name" value="Zn_ribbon_8"/>
    <property type="match status" value="1"/>
</dbReference>
<evidence type="ECO:0000259" key="2">
    <source>
        <dbReference type="SMART" id="SM00834"/>
    </source>
</evidence>
<evidence type="ECO:0000313" key="4">
    <source>
        <dbReference type="Proteomes" id="UP000285123"/>
    </source>
</evidence>
<dbReference type="SMART" id="SM00834">
    <property type="entry name" value="CxxC_CXXC_SSSS"/>
    <property type="match status" value="1"/>
</dbReference>